<feature type="domain" description="Major facilitator superfamily (MFS) profile" evidence="6">
    <location>
        <begin position="109"/>
        <end position="532"/>
    </location>
</feature>
<feature type="transmembrane region" description="Helical" evidence="5">
    <location>
        <begin position="250"/>
        <end position="274"/>
    </location>
</feature>
<dbReference type="GO" id="GO:0016020">
    <property type="term" value="C:membrane"/>
    <property type="evidence" value="ECO:0007669"/>
    <property type="project" value="UniProtKB-SubCell"/>
</dbReference>
<feature type="transmembrane region" description="Helical" evidence="5">
    <location>
        <begin position="421"/>
        <end position="440"/>
    </location>
</feature>
<reference evidence="8" key="1">
    <citation type="submission" date="2025-08" db="UniProtKB">
        <authorList>
            <consortium name="RefSeq"/>
        </authorList>
    </citation>
    <scope>IDENTIFICATION</scope>
    <source>
        <tissue evidence="8">Whole larvae</tissue>
    </source>
</reference>
<dbReference type="Pfam" id="PF00083">
    <property type="entry name" value="Sugar_tr"/>
    <property type="match status" value="1"/>
</dbReference>
<evidence type="ECO:0000256" key="1">
    <source>
        <dbReference type="ARBA" id="ARBA00004141"/>
    </source>
</evidence>
<gene>
    <name evidence="8" type="primary">LOC113522627</name>
</gene>
<dbReference type="SUPFAM" id="SSF103473">
    <property type="entry name" value="MFS general substrate transporter"/>
    <property type="match status" value="1"/>
</dbReference>
<keyword evidence="2 5" id="KW-0812">Transmembrane</keyword>
<evidence type="ECO:0000259" key="6">
    <source>
        <dbReference type="PROSITE" id="PS50850"/>
    </source>
</evidence>
<accession>A0A6J3CBF1</accession>
<dbReference type="InterPro" id="IPR005828">
    <property type="entry name" value="MFS_sugar_transport-like"/>
</dbReference>
<keyword evidence="3 5" id="KW-1133">Transmembrane helix</keyword>
<dbReference type="InterPro" id="IPR036259">
    <property type="entry name" value="MFS_trans_sf"/>
</dbReference>
<dbReference type="InterPro" id="IPR020846">
    <property type="entry name" value="MFS_dom"/>
</dbReference>
<protein>
    <submittedName>
        <fullName evidence="8">Organic cation transporter protein-like isoform X1</fullName>
    </submittedName>
</protein>
<dbReference type="PROSITE" id="PS00216">
    <property type="entry name" value="SUGAR_TRANSPORT_1"/>
    <property type="match status" value="1"/>
</dbReference>
<dbReference type="PROSITE" id="PS50850">
    <property type="entry name" value="MFS"/>
    <property type="match status" value="1"/>
</dbReference>
<evidence type="ECO:0000313" key="7">
    <source>
        <dbReference type="Proteomes" id="UP001652740"/>
    </source>
</evidence>
<dbReference type="GeneID" id="113522627"/>
<sequence length="572" mass="63597">MNENGKGQLQYFEEVKEELNKKKEDDGDILETILSHVGEMGRYQKWLFVGMMPFGLFFAYVYFVQMFIAATPQRHWCTVPELQHLHWELRRNLSVPAATAVGDPWDKCSTFNANWSQVLENMAPPALNSTVPCQYGWEFELSDIPYHTVVSERGWVCQNAGFGPIAQSVFFAGSFVGGLFFGWLADTFGRVPALVGSNIIGCVGGVASVFTTGLWDFAFCRFLVGMAYDSCFMMMYILVLEYVGPRHRTWVANMSIALFFGSGCLMLPWLALWIADWRQLVLVTSLPMLVVLAAPFLVPESARWLSSRGRINRAVDVLKRFERVNGTKIPQDVLDEFVVSSRQTRQTNESLASVFKSSPLRNAMIFMVIVYMACAVIFDGLVRMSEGLGLDFFITFTLTSATEIPSVTLLALVLDRWGRRVLTCGPMAIAGVLSLIAAFVPKGIPQVSLAIMARFCINMSYNAAIQWSTELLPTGVRASGTSLIHVSGYIATVVSPFIVYSERLWSSLPLLLLGVTALVAASIGVLLPETMGRPMPQSIADGERLVREHSLCGKPEEVDAEEWKNKENSLIT</sequence>
<keyword evidence="4 5" id="KW-0472">Membrane</keyword>
<dbReference type="GO" id="GO:0022857">
    <property type="term" value="F:transmembrane transporter activity"/>
    <property type="evidence" value="ECO:0007669"/>
    <property type="project" value="InterPro"/>
</dbReference>
<dbReference type="InterPro" id="IPR005829">
    <property type="entry name" value="Sugar_transporter_CS"/>
</dbReference>
<dbReference type="InParanoid" id="A0A6J3CBF1"/>
<dbReference type="Gene3D" id="1.20.1250.20">
    <property type="entry name" value="MFS general substrate transporter like domains"/>
    <property type="match status" value="1"/>
</dbReference>
<evidence type="ECO:0000256" key="5">
    <source>
        <dbReference type="SAM" id="Phobius"/>
    </source>
</evidence>
<keyword evidence="7" id="KW-1185">Reference proteome</keyword>
<feature type="transmembrane region" description="Helical" evidence="5">
    <location>
        <begin position="46"/>
        <end position="68"/>
    </location>
</feature>
<feature type="transmembrane region" description="Helical" evidence="5">
    <location>
        <begin position="363"/>
        <end position="381"/>
    </location>
</feature>
<feature type="transmembrane region" description="Helical" evidence="5">
    <location>
        <begin position="504"/>
        <end position="527"/>
    </location>
</feature>
<feature type="transmembrane region" description="Helical" evidence="5">
    <location>
        <begin position="280"/>
        <end position="298"/>
    </location>
</feature>
<comment type="subcellular location">
    <subcellularLocation>
        <location evidence="1">Membrane</location>
        <topology evidence="1">Multi-pass membrane protein</topology>
    </subcellularLocation>
</comment>
<proteinExistence type="predicted"/>
<evidence type="ECO:0000313" key="8">
    <source>
        <dbReference type="RefSeq" id="XP_031769721.2"/>
    </source>
</evidence>
<feature type="transmembrane region" description="Helical" evidence="5">
    <location>
        <begin position="165"/>
        <end position="184"/>
    </location>
</feature>
<feature type="transmembrane region" description="Helical" evidence="5">
    <location>
        <begin position="191"/>
        <end position="210"/>
    </location>
</feature>
<evidence type="ECO:0000256" key="3">
    <source>
        <dbReference type="ARBA" id="ARBA00022989"/>
    </source>
</evidence>
<organism evidence="7 8">
    <name type="scientific">Galleria mellonella</name>
    <name type="common">Greater wax moth</name>
    <dbReference type="NCBI Taxonomy" id="7137"/>
    <lineage>
        <taxon>Eukaryota</taxon>
        <taxon>Metazoa</taxon>
        <taxon>Ecdysozoa</taxon>
        <taxon>Arthropoda</taxon>
        <taxon>Hexapoda</taxon>
        <taxon>Insecta</taxon>
        <taxon>Pterygota</taxon>
        <taxon>Neoptera</taxon>
        <taxon>Endopterygota</taxon>
        <taxon>Lepidoptera</taxon>
        <taxon>Glossata</taxon>
        <taxon>Ditrysia</taxon>
        <taxon>Pyraloidea</taxon>
        <taxon>Pyralidae</taxon>
        <taxon>Galleriinae</taxon>
        <taxon>Galleria</taxon>
    </lineage>
</organism>
<dbReference type="RefSeq" id="XP_031769721.2">
    <property type="nucleotide sequence ID" value="XM_031913861.2"/>
</dbReference>
<feature type="transmembrane region" description="Helical" evidence="5">
    <location>
        <begin position="393"/>
        <end position="414"/>
    </location>
</feature>
<evidence type="ECO:0000256" key="2">
    <source>
        <dbReference type="ARBA" id="ARBA00022692"/>
    </source>
</evidence>
<name>A0A6J3CBF1_GALME</name>
<dbReference type="AlphaFoldDB" id="A0A6J3CBF1"/>
<feature type="transmembrane region" description="Helical" evidence="5">
    <location>
        <begin position="222"/>
        <end position="243"/>
    </location>
</feature>
<evidence type="ECO:0000256" key="4">
    <source>
        <dbReference type="ARBA" id="ARBA00023136"/>
    </source>
</evidence>
<dbReference type="PANTHER" id="PTHR24064">
    <property type="entry name" value="SOLUTE CARRIER FAMILY 22 MEMBER"/>
    <property type="match status" value="1"/>
</dbReference>
<dbReference type="Proteomes" id="UP001652740">
    <property type="component" value="Unplaced"/>
</dbReference>